<reference evidence="1 2" key="1">
    <citation type="submission" date="2017-09" db="EMBL/GenBank/DDBJ databases">
        <title>Depth-based differentiation of microbial function through sediment-hosted aquifers and enrichment of novel symbionts in the deep terrestrial subsurface.</title>
        <authorList>
            <person name="Probst A.J."/>
            <person name="Ladd B."/>
            <person name="Jarett J.K."/>
            <person name="Geller-Mcgrath D.E."/>
            <person name="Sieber C.M."/>
            <person name="Emerson J.B."/>
            <person name="Anantharaman K."/>
            <person name="Thomas B.C."/>
            <person name="Malmstrom R."/>
            <person name="Stieglmeier M."/>
            <person name="Klingl A."/>
            <person name="Woyke T."/>
            <person name="Ryan C.M."/>
            <person name="Banfield J.F."/>
        </authorList>
    </citation>
    <scope>NUCLEOTIDE SEQUENCE [LARGE SCALE GENOMIC DNA]</scope>
    <source>
        <strain evidence="1">CG23_combo_of_CG06-09_8_20_14_all_41_10</strain>
    </source>
</reference>
<evidence type="ECO:0008006" key="3">
    <source>
        <dbReference type="Google" id="ProtNLM"/>
    </source>
</evidence>
<sequence length="142" mass="16528">KKFILAQELLRKEAKELEVMKETKSLLESDSPAALRDSNDNAKIEVSYLFYFMLKGCPTCEKESRVIEDIYLNHPEVRIEAFAKGFSDRELENFRFSVRQDNGMSSLFKVGSYPGIAIFNKKNKRYFLSGFVDKEKILRLLK</sequence>
<gene>
    <name evidence="1" type="ORF">COX41_04350</name>
</gene>
<dbReference type="AlphaFoldDB" id="A0A2G9YIT7"/>
<dbReference type="SUPFAM" id="SSF52833">
    <property type="entry name" value="Thioredoxin-like"/>
    <property type="match status" value="1"/>
</dbReference>
<evidence type="ECO:0000313" key="1">
    <source>
        <dbReference type="EMBL" id="PIP19168.1"/>
    </source>
</evidence>
<dbReference type="Proteomes" id="UP000231292">
    <property type="component" value="Unassembled WGS sequence"/>
</dbReference>
<proteinExistence type="predicted"/>
<name>A0A2G9YIT7_9BACT</name>
<comment type="caution">
    <text evidence="1">The sequence shown here is derived from an EMBL/GenBank/DDBJ whole genome shotgun (WGS) entry which is preliminary data.</text>
</comment>
<evidence type="ECO:0000313" key="2">
    <source>
        <dbReference type="Proteomes" id="UP000231292"/>
    </source>
</evidence>
<dbReference type="InterPro" id="IPR036249">
    <property type="entry name" value="Thioredoxin-like_sf"/>
</dbReference>
<organism evidence="1 2">
    <name type="scientific">Candidatus Sherwoodlollariibacterium unditelluris</name>
    <dbReference type="NCBI Taxonomy" id="1974757"/>
    <lineage>
        <taxon>Bacteria</taxon>
        <taxon>Pseudomonadati</taxon>
        <taxon>Candidatus Omnitrophota</taxon>
        <taxon>Candidatus Sherwoodlollariibacterium</taxon>
    </lineage>
</organism>
<feature type="non-terminal residue" evidence="1">
    <location>
        <position position="1"/>
    </location>
</feature>
<dbReference type="Gene3D" id="3.40.30.10">
    <property type="entry name" value="Glutaredoxin"/>
    <property type="match status" value="1"/>
</dbReference>
<dbReference type="EMBL" id="PCRK01000106">
    <property type="protein sequence ID" value="PIP19168.1"/>
    <property type="molecule type" value="Genomic_DNA"/>
</dbReference>
<accession>A0A2G9YIT7</accession>
<protein>
    <recommendedName>
        <fullName evidence="3">Thioredoxin-like fold domain-containing protein</fullName>
    </recommendedName>
</protein>